<dbReference type="InterPro" id="IPR036282">
    <property type="entry name" value="Glutathione-S-Trfase_C_sf"/>
</dbReference>
<keyword evidence="7" id="KW-1185">Reference proteome</keyword>
<sequence length="161" mass="18701">MPSYEIYYFPMPGRAFPTRCMLTLANVSYKNIIPNWPSDKPKMPYGRLPVLKEISEDGSEFTLSESIVIDRYIAQKYGFLPKDEKKRATVEQYIAQICDPIEAYADFAYIIKTEDSKKKLIEVLTYFIEKHELILSQNPAGYYYGDSITLPDIYLYSIFNA</sequence>
<feature type="domain" description="GST C-terminal" evidence="5">
    <location>
        <begin position="83"/>
        <end position="161"/>
    </location>
</feature>
<protein>
    <recommendedName>
        <fullName evidence="1">glutathione transferase</fullName>
        <ecNumber evidence="1">2.5.1.18</ecNumber>
    </recommendedName>
</protein>
<evidence type="ECO:0000259" key="5">
    <source>
        <dbReference type="PROSITE" id="PS50405"/>
    </source>
</evidence>
<evidence type="ECO:0000256" key="1">
    <source>
        <dbReference type="ARBA" id="ARBA00012452"/>
    </source>
</evidence>
<dbReference type="AlphaFoldDB" id="A0A2T9YPN4"/>
<evidence type="ECO:0000256" key="3">
    <source>
        <dbReference type="ARBA" id="ARBA00047960"/>
    </source>
</evidence>
<accession>A0A2T9YPN4</accession>
<dbReference type="Gene3D" id="3.40.30.10">
    <property type="entry name" value="Glutaredoxin"/>
    <property type="match status" value="1"/>
</dbReference>
<evidence type="ECO:0000313" key="7">
    <source>
        <dbReference type="Proteomes" id="UP000245383"/>
    </source>
</evidence>
<evidence type="ECO:0000256" key="2">
    <source>
        <dbReference type="ARBA" id="ARBA00022679"/>
    </source>
</evidence>
<dbReference type="PANTHER" id="PTHR11571:SF224">
    <property type="entry name" value="HEMATOPOIETIC PROSTAGLANDIN D SYNTHASE"/>
    <property type="match status" value="1"/>
</dbReference>
<dbReference type="SUPFAM" id="SSF52833">
    <property type="entry name" value="Thioredoxin-like"/>
    <property type="match status" value="1"/>
</dbReference>
<dbReference type="GO" id="GO:0004364">
    <property type="term" value="F:glutathione transferase activity"/>
    <property type="evidence" value="ECO:0007669"/>
    <property type="project" value="UniProtKB-EC"/>
</dbReference>
<comment type="catalytic activity">
    <reaction evidence="3">
        <text>RX + glutathione = an S-substituted glutathione + a halide anion + H(+)</text>
        <dbReference type="Rhea" id="RHEA:16437"/>
        <dbReference type="ChEBI" id="CHEBI:15378"/>
        <dbReference type="ChEBI" id="CHEBI:16042"/>
        <dbReference type="ChEBI" id="CHEBI:17792"/>
        <dbReference type="ChEBI" id="CHEBI:57925"/>
        <dbReference type="ChEBI" id="CHEBI:90779"/>
        <dbReference type="EC" id="2.5.1.18"/>
    </reaction>
</comment>
<gene>
    <name evidence="6" type="ORF">BB561_002642</name>
</gene>
<dbReference type="InterPro" id="IPR040079">
    <property type="entry name" value="Glutathione_S-Trfase"/>
</dbReference>
<dbReference type="PROSITE" id="PS50404">
    <property type="entry name" value="GST_NTER"/>
    <property type="match status" value="1"/>
</dbReference>
<evidence type="ECO:0000313" key="6">
    <source>
        <dbReference type="EMBL" id="PVU94292.1"/>
    </source>
</evidence>
<keyword evidence="2" id="KW-0808">Transferase</keyword>
<comment type="caution">
    <text evidence="6">The sequence shown here is derived from an EMBL/GenBank/DDBJ whole genome shotgun (WGS) entry which is preliminary data.</text>
</comment>
<dbReference type="InterPro" id="IPR010987">
    <property type="entry name" value="Glutathione-S-Trfase_C-like"/>
</dbReference>
<dbReference type="OrthoDB" id="414243at2759"/>
<dbReference type="STRING" id="133385.A0A2T9YPN4"/>
<name>A0A2T9YPN4_9FUNG</name>
<dbReference type="InterPro" id="IPR004045">
    <property type="entry name" value="Glutathione_S-Trfase_N"/>
</dbReference>
<dbReference type="PANTHER" id="PTHR11571">
    <property type="entry name" value="GLUTATHIONE S-TRANSFERASE"/>
    <property type="match status" value="1"/>
</dbReference>
<feature type="domain" description="GST N-terminal" evidence="4">
    <location>
        <begin position="2"/>
        <end position="81"/>
    </location>
</feature>
<dbReference type="InterPro" id="IPR050213">
    <property type="entry name" value="GST_superfamily"/>
</dbReference>
<dbReference type="SFLD" id="SFLDS00019">
    <property type="entry name" value="Glutathione_Transferase_(cytos"/>
    <property type="match status" value="1"/>
</dbReference>
<dbReference type="EMBL" id="MBFR01000096">
    <property type="protein sequence ID" value="PVU94292.1"/>
    <property type="molecule type" value="Genomic_DNA"/>
</dbReference>
<evidence type="ECO:0000259" key="4">
    <source>
        <dbReference type="PROSITE" id="PS50404"/>
    </source>
</evidence>
<dbReference type="Gene3D" id="1.20.1050.10">
    <property type="match status" value="1"/>
</dbReference>
<reference evidence="6 7" key="1">
    <citation type="journal article" date="2018" name="MBio">
        <title>Comparative Genomics Reveals the Core Gene Toolbox for the Fungus-Insect Symbiosis.</title>
        <authorList>
            <person name="Wang Y."/>
            <person name="Stata M."/>
            <person name="Wang W."/>
            <person name="Stajich J.E."/>
            <person name="White M.M."/>
            <person name="Moncalvo J.M."/>
        </authorList>
    </citation>
    <scope>NUCLEOTIDE SEQUENCE [LARGE SCALE GENOMIC DNA]</scope>
    <source>
        <strain evidence="6 7">SWE-8-4</strain>
    </source>
</reference>
<dbReference type="InterPro" id="IPR036249">
    <property type="entry name" value="Thioredoxin-like_sf"/>
</dbReference>
<organism evidence="6 7">
    <name type="scientific">Smittium simulii</name>
    <dbReference type="NCBI Taxonomy" id="133385"/>
    <lineage>
        <taxon>Eukaryota</taxon>
        <taxon>Fungi</taxon>
        <taxon>Fungi incertae sedis</taxon>
        <taxon>Zoopagomycota</taxon>
        <taxon>Kickxellomycotina</taxon>
        <taxon>Harpellomycetes</taxon>
        <taxon>Harpellales</taxon>
        <taxon>Legeriomycetaceae</taxon>
        <taxon>Smittium</taxon>
    </lineage>
</organism>
<dbReference type="GO" id="GO:0006749">
    <property type="term" value="P:glutathione metabolic process"/>
    <property type="evidence" value="ECO:0007669"/>
    <property type="project" value="TreeGrafter"/>
</dbReference>
<dbReference type="EC" id="2.5.1.18" evidence="1"/>
<proteinExistence type="predicted"/>
<dbReference type="SUPFAM" id="SSF47616">
    <property type="entry name" value="GST C-terminal domain-like"/>
    <property type="match status" value="1"/>
</dbReference>
<dbReference type="PROSITE" id="PS50405">
    <property type="entry name" value="GST_CTER"/>
    <property type="match status" value="1"/>
</dbReference>
<dbReference type="Pfam" id="PF02798">
    <property type="entry name" value="GST_N"/>
    <property type="match status" value="1"/>
</dbReference>
<dbReference type="Proteomes" id="UP000245383">
    <property type="component" value="Unassembled WGS sequence"/>
</dbReference>